<keyword evidence="10" id="KW-1185">Reference proteome</keyword>
<evidence type="ECO:0000256" key="1">
    <source>
        <dbReference type="ARBA" id="ARBA00022679"/>
    </source>
</evidence>
<proteinExistence type="predicted"/>
<evidence type="ECO:0000256" key="5">
    <source>
        <dbReference type="ARBA" id="ARBA00022801"/>
    </source>
</evidence>
<dbReference type="Gene3D" id="3.10.10.10">
    <property type="entry name" value="HIV Type 1 Reverse Transcriptase, subunit A, domain 1"/>
    <property type="match status" value="1"/>
</dbReference>
<evidence type="ECO:0000256" key="2">
    <source>
        <dbReference type="ARBA" id="ARBA00022695"/>
    </source>
</evidence>
<feature type="domain" description="Reverse transcriptase" evidence="7">
    <location>
        <begin position="152"/>
        <end position="281"/>
    </location>
</feature>
<dbReference type="Gene3D" id="3.30.70.270">
    <property type="match status" value="1"/>
</dbReference>
<evidence type="ECO:0000313" key="9">
    <source>
        <dbReference type="EMBL" id="MBW0547157.1"/>
    </source>
</evidence>
<keyword evidence="5" id="KW-0378">Hydrolase</keyword>
<dbReference type="InterPro" id="IPR041373">
    <property type="entry name" value="RT_RNaseH"/>
</dbReference>
<gene>
    <name evidence="9" type="ORF">O181_086872</name>
</gene>
<evidence type="ECO:0000259" key="7">
    <source>
        <dbReference type="Pfam" id="PF00078"/>
    </source>
</evidence>
<protein>
    <recommendedName>
        <fullName evidence="11">Reverse transcriptase RNase H-like domain-containing protein</fullName>
    </recommendedName>
</protein>
<dbReference type="InterPro" id="IPR000477">
    <property type="entry name" value="RT_dom"/>
</dbReference>
<reference evidence="9" key="1">
    <citation type="submission" date="2021-03" db="EMBL/GenBank/DDBJ databases">
        <title>Draft genome sequence of rust myrtle Austropuccinia psidii MF-1, a brazilian biotype.</title>
        <authorList>
            <person name="Quecine M.C."/>
            <person name="Pachon D.M.R."/>
            <person name="Bonatelli M.L."/>
            <person name="Correr F.H."/>
            <person name="Franceschini L.M."/>
            <person name="Leite T.F."/>
            <person name="Margarido G.R.A."/>
            <person name="Almeida C.A."/>
            <person name="Ferrarezi J.A."/>
            <person name="Labate C.A."/>
        </authorList>
    </citation>
    <scope>NUCLEOTIDE SEQUENCE</scope>
    <source>
        <strain evidence="9">MF-1</strain>
    </source>
</reference>
<dbReference type="Pfam" id="PF00078">
    <property type="entry name" value="RVT_1"/>
    <property type="match status" value="1"/>
</dbReference>
<dbReference type="GO" id="GO:0004519">
    <property type="term" value="F:endonuclease activity"/>
    <property type="evidence" value="ECO:0007669"/>
    <property type="project" value="UniProtKB-KW"/>
</dbReference>
<dbReference type="CDD" id="cd09274">
    <property type="entry name" value="RNase_HI_RT_Ty3"/>
    <property type="match status" value="1"/>
</dbReference>
<dbReference type="InterPro" id="IPR043502">
    <property type="entry name" value="DNA/RNA_pol_sf"/>
</dbReference>
<dbReference type="GO" id="GO:0016787">
    <property type="term" value="F:hydrolase activity"/>
    <property type="evidence" value="ECO:0007669"/>
    <property type="project" value="UniProtKB-KW"/>
</dbReference>
<evidence type="ECO:0000256" key="3">
    <source>
        <dbReference type="ARBA" id="ARBA00022722"/>
    </source>
</evidence>
<accession>A0A9Q3INM1</accession>
<organism evidence="9 10">
    <name type="scientific">Austropuccinia psidii MF-1</name>
    <dbReference type="NCBI Taxonomy" id="1389203"/>
    <lineage>
        <taxon>Eukaryota</taxon>
        <taxon>Fungi</taxon>
        <taxon>Dikarya</taxon>
        <taxon>Basidiomycota</taxon>
        <taxon>Pucciniomycotina</taxon>
        <taxon>Pucciniomycetes</taxon>
        <taxon>Pucciniales</taxon>
        <taxon>Sphaerophragmiaceae</taxon>
        <taxon>Austropuccinia</taxon>
    </lineage>
</organism>
<evidence type="ECO:0000256" key="6">
    <source>
        <dbReference type="ARBA" id="ARBA00022918"/>
    </source>
</evidence>
<evidence type="ECO:0000256" key="4">
    <source>
        <dbReference type="ARBA" id="ARBA00022759"/>
    </source>
</evidence>
<keyword evidence="4" id="KW-0255">Endonuclease</keyword>
<keyword evidence="6" id="KW-0695">RNA-directed DNA polymerase</keyword>
<keyword evidence="1" id="KW-0808">Transferase</keyword>
<dbReference type="EMBL" id="AVOT02052221">
    <property type="protein sequence ID" value="MBW0547157.1"/>
    <property type="molecule type" value="Genomic_DNA"/>
</dbReference>
<dbReference type="PANTHER" id="PTHR37984">
    <property type="entry name" value="PROTEIN CBG26694"/>
    <property type="match status" value="1"/>
</dbReference>
<name>A0A9Q3INM1_9BASI</name>
<evidence type="ECO:0008006" key="11">
    <source>
        <dbReference type="Google" id="ProtNLM"/>
    </source>
</evidence>
<dbReference type="SUPFAM" id="SSF56672">
    <property type="entry name" value="DNA/RNA polymerases"/>
    <property type="match status" value="1"/>
</dbReference>
<dbReference type="InterPro" id="IPR043128">
    <property type="entry name" value="Rev_trsase/Diguanyl_cyclase"/>
</dbReference>
<keyword evidence="3" id="KW-0540">Nuclease</keyword>
<comment type="caution">
    <text evidence="9">The sequence shown here is derived from an EMBL/GenBank/DDBJ whole genome shotgun (WGS) entry which is preliminary data.</text>
</comment>
<dbReference type="Pfam" id="PF17917">
    <property type="entry name" value="RT_RNaseH"/>
    <property type="match status" value="1"/>
</dbReference>
<dbReference type="GO" id="GO:0003964">
    <property type="term" value="F:RNA-directed DNA polymerase activity"/>
    <property type="evidence" value="ECO:0007669"/>
    <property type="project" value="UniProtKB-KW"/>
</dbReference>
<evidence type="ECO:0000313" key="10">
    <source>
        <dbReference type="Proteomes" id="UP000765509"/>
    </source>
</evidence>
<dbReference type="Proteomes" id="UP000765509">
    <property type="component" value="Unassembled WGS sequence"/>
</dbReference>
<dbReference type="PANTHER" id="PTHR37984:SF5">
    <property type="entry name" value="PROTEIN NYNRIN-LIKE"/>
    <property type="match status" value="1"/>
</dbReference>
<sequence length="535" mass="60538">MNDIEGKVSLDTGAFCTCIGKDYLQIILPKLNNHLLPIESVQFSSASNNMYPLGIFVTNVLYPHPAGSKIAFASDNEPLGIIKGHTVDITLNIDRPYPPVLRIPDYQATTRAREALEKHIQELIQLGVLRNVGHNEEVEVTTPVIIAWNNDKSRILGDFKSLNTYKVPDRYPITRIQETLTQLSKAEYIKSMDASKGFHKKFLMPEAKKLLRIITHCDICDHRGIPFGIKNAPSHYQRMINTIFPTELSEGWLIIYIDYIIICSDSWSLHLEGLEIVLDKAAGIAACGDGLGSSLNQVQIIDDKLTEGQICYISRQIKPTEARYGASQRDCLCLVWALEKLHYYLDGSVFEVITDCNAVKSLLGMKTPNRNMLRLQIAIQEHGGNMNIVHKSGNHNKNADGISRWDLANTSYNPAYVSLEAEPQIQIEGIKITDIGTEFLEEFRKCYKQDKNCHILTCLLDKASTSSLDKLWQNSYSEGRFHLFDSIIYHRSKHSCIMTLYSRLLINTILQKFHYSIYSGHISEARTLEQVKNCA</sequence>
<dbReference type="InterPro" id="IPR050951">
    <property type="entry name" value="Retrovirus_Pol_polyprotein"/>
</dbReference>
<evidence type="ECO:0000259" key="8">
    <source>
        <dbReference type="Pfam" id="PF17917"/>
    </source>
</evidence>
<dbReference type="OrthoDB" id="7611399at2759"/>
<feature type="domain" description="Reverse transcriptase RNase H-like" evidence="8">
    <location>
        <begin position="286"/>
        <end position="381"/>
    </location>
</feature>
<keyword evidence="2" id="KW-0548">Nucleotidyltransferase</keyword>
<dbReference type="AlphaFoldDB" id="A0A9Q3INM1"/>